<comment type="caution">
    <text evidence="13">The sequence shown here is derived from an EMBL/GenBank/DDBJ whole genome shotgun (WGS) entry which is preliminary data.</text>
</comment>
<reference evidence="13 14" key="1">
    <citation type="submission" date="2020-08" db="EMBL/GenBank/DDBJ databases">
        <title>Sequencing the genomes of 1000 actinobacteria strains.</title>
        <authorList>
            <person name="Klenk H.-P."/>
        </authorList>
    </citation>
    <scope>NUCLEOTIDE SEQUENCE [LARGE SCALE GENOMIC DNA]</scope>
    <source>
        <strain evidence="13 14">DSM 43851</strain>
    </source>
</reference>
<dbReference type="GO" id="GO:0046983">
    <property type="term" value="F:protein dimerization activity"/>
    <property type="evidence" value="ECO:0007669"/>
    <property type="project" value="InterPro"/>
</dbReference>
<comment type="catalytic activity">
    <reaction evidence="1">
        <text>ATP + protein L-histidine = ADP + protein N-phospho-L-histidine.</text>
        <dbReference type="EC" id="2.7.13.3"/>
    </reaction>
</comment>
<dbReference type="Pfam" id="PF02518">
    <property type="entry name" value="HATPase_c"/>
    <property type="match status" value="1"/>
</dbReference>
<dbReference type="Gene3D" id="1.20.5.1930">
    <property type="match status" value="1"/>
</dbReference>
<dbReference type="SUPFAM" id="SSF55874">
    <property type="entry name" value="ATPase domain of HSP90 chaperone/DNA topoisomerase II/histidine kinase"/>
    <property type="match status" value="1"/>
</dbReference>
<keyword evidence="10" id="KW-0472">Membrane</keyword>
<protein>
    <recommendedName>
        <fullName evidence="2">histidine kinase</fullName>
        <ecNumber evidence="2">2.7.13.3</ecNumber>
    </recommendedName>
</protein>
<accession>A0A7W9KF68</accession>
<feature type="transmembrane region" description="Helical" evidence="10">
    <location>
        <begin position="61"/>
        <end position="79"/>
    </location>
</feature>
<feature type="transmembrane region" description="Helical" evidence="10">
    <location>
        <begin position="114"/>
        <end position="131"/>
    </location>
</feature>
<keyword evidence="10" id="KW-0812">Transmembrane</keyword>
<evidence type="ECO:0000259" key="12">
    <source>
        <dbReference type="Pfam" id="PF07730"/>
    </source>
</evidence>
<evidence type="ECO:0000256" key="2">
    <source>
        <dbReference type="ARBA" id="ARBA00012438"/>
    </source>
</evidence>
<keyword evidence="10" id="KW-1133">Transmembrane helix</keyword>
<dbReference type="PANTHER" id="PTHR24421">
    <property type="entry name" value="NITRATE/NITRITE SENSOR PROTEIN NARX-RELATED"/>
    <property type="match status" value="1"/>
</dbReference>
<evidence type="ECO:0000256" key="6">
    <source>
        <dbReference type="ARBA" id="ARBA00022777"/>
    </source>
</evidence>
<evidence type="ECO:0000256" key="9">
    <source>
        <dbReference type="SAM" id="Coils"/>
    </source>
</evidence>
<evidence type="ECO:0000313" key="13">
    <source>
        <dbReference type="EMBL" id="MBB5891481.1"/>
    </source>
</evidence>
<evidence type="ECO:0000256" key="5">
    <source>
        <dbReference type="ARBA" id="ARBA00022741"/>
    </source>
</evidence>
<dbReference type="GO" id="GO:0005524">
    <property type="term" value="F:ATP binding"/>
    <property type="evidence" value="ECO:0007669"/>
    <property type="project" value="UniProtKB-KW"/>
</dbReference>
<keyword evidence="8" id="KW-0902">Two-component regulatory system</keyword>
<dbReference type="InterPro" id="IPR050482">
    <property type="entry name" value="Sensor_HK_TwoCompSys"/>
</dbReference>
<keyword evidence="5" id="KW-0547">Nucleotide-binding</keyword>
<dbReference type="Pfam" id="PF07730">
    <property type="entry name" value="HisKA_3"/>
    <property type="match status" value="1"/>
</dbReference>
<dbReference type="RefSeq" id="WP_221337994.1">
    <property type="nucleotide sequence ID" value="NZ_BAAAWY010000095.1"/>
</dbReference>
<evidence type="ECO:0000256" key="1">
    <source>
        <dbReference type="ARBA" id="ARBA00000085"/>
    </source>
</evidence>
<keyword evidence="7" id="KW-0067">ATP-binding</keyword>
<keyword evidence="14" id="KW-1185">Reference proteome</keyword>
<sequence length="399" mass="43311">MTRPRWRDAFFLLAPFAGVLGVMIAIWIGYGPPATFSEWTQTLIQLVPAVALLWHRKAPLVILALCAACAIAMTVSAYTDPQLFLGDVHEDTQFVPLATPFAVGVAFKRIPRSWPMWICSAVLIAISVRAWTPTFTMITSGMLFTVFPALFGLYIANRASLIQALTDRAERAEREQELLAEQARADERVRLAGEMHDVVTHRVSLMVLQAGALRITATDEATQAAAEELREAGCQALAELRDLVGVLRTQSGDDEEEQTDAVHLPDLAELVTESQGVGMSVELIVDGNPLLTAPVVGRTAYRVVQEALTNVRKHAPGAKTRVHLRYGADRVRLTVRNSPPRETVDDELGGSGSGTGLLGLKQRVELVSGRFTATARPDGGFEVDAILPAFVPTAESHGD</sequence>
<dbReference type="GO" id="GO:0016020">
    <property type="term" value="C:membrane"/>
    <property type="evidence" value="ECO:0007669"/>
    <property type="project" value="InterPro"/>
</dbReference>
<dbReference type="Gene3D" id="3.30.565.10">
    <property type="entry name" value="Histidine kinase-like ATPase, C-terminal domain"/>
    <property type="match status" value="1"/>
</dbReference>
<dbReference type="InterPro" id="IPR036890">
    <property type="entry name" value="HATPase_C_sf"/>
</dbReference>
<dbReference type="EC" id="2.7.13.3" evidence="2"/>
<feature type="domain" description="Signal transduction histidine kinase subgroup 3 dimerisation and phosphoacceptor" evidence="12">
    <location>
        <begin position="187"/>
        <end position="250"/>
    </location>
</feature>
<name>A0A7W9KF68_9PSEU</name>
<feature type="coiled-coil region" evidence="9">
    <location>
        <begin position="155"/>
        <end position="189"/>
    </location>
</feature>
<evidence type="ECO:0000259" key="11">
    <source>
        <dbReference type="Pfam" id="PF02518"/>
    </source>
</evidence>
<evidence type="ECO:0000256" key="8">
    <source>
        <dbReference type="ARBA" id="ARBA00023012"/>
    </source>
</evidence>
<dbReference type="GO" id="GO:0000155">
    <property type="term" value="F:phosphorelay sensor kinase activity"/>
    <property type="evidence" value="ECO:0007669"/>
    <property type="project" value="InterPro"/>
</dbReference>
<dbReference type="InterPro" id="IPR003594">
    <property type="entry name" value="HATPase_dom"/>
</dbReference>
<dbReference type="AlphaFoldDB" id="A0A7W9KF68"/>
<dbReference type="EMBL" id="JACHIR010000001">
    <property type="protein sequence ID" value="MBB5891481.1"/>
    <property type="molecule type" value="Genomic_DNA"/>
</dbReference>
<keyword evidence="6 13" id="KW-0418">Kinase</keyword>
<keyword evidence="3" id="KW-0597">Phosphoprotein</keyword>
<feature type="transmembrane region" description="Helical" evidence="10">
    <location>
        <begin position="9"/>
        <end position="30"/>
    </location>
</feature>
<gene>
    <name evidence="13" type="ORF">BJ998_002677</name>
</gene>
<feature type="domain" description="Histidine kinase/HSP90-like ATPase" evidence="11">
    <location>
        <begin position="299"/>
        <end position="388"/>
    </location>
</feature>
<dbReference type="InterPro" id="IPR011712">
    <property type="entry name" value="Sig_transdc_His_kin_sub3_dim/P"/>
</dbReference>
<proteinExistence type="predicted"/>
<keyword evidence="4" id="KW-0808">Transferase</keyword>
<feature type="transmembrane region" description="Helical" evidence="10">
    <location>
        <begin position="137"/>
        <end position="156"/>
    </location>
</feature>
<keyword evidence="9" id="KW-0175">Coiled coil</keyword>
<organism evidence="13 14">
    <name type="scientific">Kutzneria kofuensis</name>
    <dbReference type="NCBI Taxonomy" id="103725"/>
    <lineage>
        <taxon>Bacteria</taxon>
        <taxon>Bacillati</taxon>
        <taxon>Actinomycetota</taxon>
        <taxon>Actinomycetes</taxon>
        <taxon>Pseudonocardiales</taxon>
        <taxon>Pseudonocardiaceae</taxon>
        <taxon>Kutzneria</taxon>
    </lineage>
</organism>
<evidence type="ECO:0000256" key="7">
    <source>
        <dbReference type="ARBA" id="ARBA00022840"/>
    </source>
</evidence>
<evidence type="ECO:0000313" key="14">
    <source>
        <dbReference type="Proteomes" id="UP000585638"/>
    </source>
</evidence>
<evidence type="ECO:0000256" key="4">
    <source>
        <dbReference type="ARBA" id="ARBA00022679"/>
    </source>
</evidence>
<dbReference type="PANTHER" id="PTHR24421:SF10">
    <property type="entry name" value="NITRATE_NITRITE SENSOR PROTEIN NARQ"/>
    <property type="match status" value="1"/>
</dbReference>
<evidence type="ECO:0000256" key="10">
    <source>
        <dbReference type="SAM" id="Phobius"/>
    </source>
</evidence>
<dbReference type="Proteomes" id="UP000585638">
    <property type="component" value="Unassembled WGS sequence"/>
</dbReference>
<dbReference type="CDD" id="cd16917">
    <property type="entry name" value="HATPase_UhpB-NarQ-NarX-like"/>
    <property type="match status" value="1"/>
</dbReference>
<evidence type="ECO:0000256" key="3">
    <source>
        <dbReference type="ARBA" id="ARBA00022553"/>
    </source>
</evidence>